<dbReference type="RefSeq" id="WP_185004277.1">
    <property type="nucleotide sequence ID" value="NZ_BAAAUI010000028.1"/>
</dbReference>
<gene>
    <name evidence="1" type="ORF">HNR67_004562</name>
</gene>
<evidence type="ECO:0000313" key="1">
    <source>
        <dbReference type="EMBL" id="MBB4678444.1"/>
    </source>
</evidence>
<sequence>MRTPIFVHHARLDGRDWRVIRPGGKFAHAGLWDEDLWLSMRVDRGAAHRIGVLWLLAARSRHTIIHLPLRTGAQAVGADPHGRRLDLVLSQHSLQLRASRWPRLRAALDKGRPETAQLPASDLPDPDGIDYRARHHRENRDLLNEQVHADTLFLAGSPTVFRQTADRFFDLVQLSPAPEPGSHVCTEFHSGDGVLGNAREIHVEYHTNWAAPAKRR</sequence>
<dbReference type="AlphaFoldDB" id="A0A7W7FX07"/>
<organism evidence="1 2">
    <name type="scientific">Crossiella cryophila</name>
    <dbReference type="NCBI Taxonomy" id="43355"/>
    <lineage>
        <taxon>Bacteria</taxon>
        <taxon>Bacillati</taxon>
        <taxon>Actinomycetota</taxon>
        <taxon>Actinomycetes</taxon>
        <taxon>Pseudonocardiales</taxon>
        <taxon>Pseudonocardiaceae</taxon>
        <taxon>Crossiella</taxon>
    </lineage>
</organism>
<dbReference type="Proteomes" id="UP000533598">
    <property type="component" value="Unassembled WGS sequence"/>
</dbReference>
<protein>
    <submittedName>
        <fullName evidence="1">Uncharacterized protein</fullName>
    </submittedName>
</protein>
<proteinExistence type="predicted"/>
<dbReference type="EMBL" id="JACHMH010000001">
    <property type="protein sequence ID" value="MBB4678444.1"/>
    <property type="molecule type" value="Genomic_DNA"/>
</dbReference>
<reference evidence="1 2" key="1">
    <citation type="submission" date="2020-08" db="EMBL/GenBank/DDBJ databases">
        <title>Sequencing the genomes of 1000 actinobacteria strains.</title>
        <authorList>
            <person name="Klenk H.-P."/>
        </authorList>
    </citation>
    <scope>NUCLEOTIDE SEQUENCE [LARGE SCALE GENOMIC DNA]</scope>
    <source>
        <strain evidence="1 2">DSM 44230</strain>
    </source>
</reference>
<keyword evidence="2" id="KW-1185">Reference proteome</keyword>
<name>A0A7W7FX07_9PSEU</name>
<comment type="caution">
    <text evidence="1">The sequence shown here is derived from an EMBL/GenBank/DDBJ whole genome shotgun (WGS) entry which is preliminary data.</text>
</comment>
<evidence type="ECO:0000313" key="2">
    <source>
        <dbReference type="Proteomes" id="UP000533598"/>
    </source>
</evidence>
<accession>A0A7W7FX07</accession>